<protein>
    <submittedName>
        <fullName evidence="2">Uncharacterized protein</fullName>
    </submittedName>
</protein>
<gene>
    <name evidence="2" type="ORF">M5K25_007041</name>
</gene>
<organism evidence="2 3">
    <name type="scientific">Dendrobium thyrsiflorum</name>
    <name type="common">Pinecone-like raceme dendrobium</name>
    <name type="synonym">Orchid</name>
    <dbReference type="NCBI Taxonomy" id="117978"/>
    <lineage>
        <taxon>Eukaryota</taxon>
        <taxon>Viridiplantae</taxon>
        <taxon>Streptophyta</taxon>
        <taxon>Embryophyta</taxon>
        <taxon>Tracheophyta</taxon>
        <taxon>Spermatophyta</taxon>
        <taxon>Magnoliopsida</taxon>
        <taxon>Liliopsida</taxon>
        <taxon>Asparagales</taxon>
        <taxon>Orchidaceae</taxon>
        <taxon>Epidendroideae</taxon>
        <taxon>Malaxideae</taxon>
        <taxon>Dendrobiinae</taxon>
        <taxon>Dendrobium</taxon>
    </lineage>
</organism>
<dbReference type="Proteomes" id="UP001552299">
    <property type="component" value="Unassembled WGS sequence"/>
</dbReference>
<comment type="caution">
    <text evidence="2">The sequence shown here is derived from an EMBL/GenBank/DDBJ whole genome shotgun (WGS) entry which is preliminary data.</text>
</comment>
<keyword evidence="3" id="KW-1185">Reference proteome</keyword>
<evidence type="ECO:0000313" key="3">
    <source>
        <dbReference type="Proteomes" id="UP001552299"/>
    </source>
</evidence>
<feature type="compositionally biased region" description="Polar residues" evidence="1">
    <location>
        <begin position="42"/>
        <end position="52"/>
    </location>
</feature>
<reference evidence="2 3" key="1">
    <citation type="journal article" date="2024" name="Plant Biotechnol. J.">
        <title>Dendrobium thyrsiflorum genome and its molecular insights into genes involved in important horticultural traits.</title>
        <authorList>
            <person name="Chen B."/>
            <person name="Wang J.Y."/>
            <person name="Zheng P.J."/>
            <person name="Li K.L."/>
            <person name="Liang Y.M."/>
            <person name="Chen X.F."/>
            <person name="Zhang C."/>
            <person name="Zhao X."/>
            <person name="He X."/>
            <person name="Zhang G.Q."/>
            <person name="Liu Z.J."/>
            <person name="Xu Q."/>
        </authorList>
    </citation>
    <scope>NUCLEOTIDE SEQUENCE [LARGE SCALE GENOMIC DNA]</scope>
    <source>
        <strain evidence="2">GZMU011</strain>
    </source>
</reference>
<name>A0ABD0VE85_DENTH</name>
<dbReference type="AlphaFoldDB" id="A0ABD0VE85"/>
<accession>A0ABD0VE85</accession>
<feature type="region of interest" description="Disordered" evidence="1">
    <location>
        <begin position="1"/>
        <end position="67"/>
    </location>
</feature>
<evidence type="ECO:0000256" key="1">
    <source>
        <dbReference type="SAM" id="MobiDB-lite"/>
    </source>
</evidence>
<evidence type="ECO:0000313" key="2">
    <source>
        <dbReference type="EMBL" id="KAL0923000.1"/>
    </source>
</evidence>
<sequence length="67" mass="7391">MATKKKAEFHHHSGKSRVNTEHSLDSGITKPESDLSSHKGGRNTSLQLSISNDHYGVGNKKKLEHLV</sequence>
<dbReference type="EMBL" id="JANQDX010000006">
    <property type="protein sequence ID" value="KAL0923000.1"/>
    <property type="molecule type" value="Genomic_DNA"/>
</dbReference>
<proteinExistence type="predicted"/>